<dbReference type="InterPro" id="IPR027268">
    <property type="entry name" value="Peptidase_M4/M1_CTD_sf"/>
</dbReference>
<evidence type="ECO:0000259" key="2">
    <source>
        <dbReference type="Pfam" id="PF05299"/>
    </source>
</evidence>
<dbReference type="Gene3D" id="1.10.390.10">
    <property type="entry name" value="Neutral Protease Domain 2"/>
    <property type="match status" value="1"/>
</dbReference>
<accession>A0A560FL01</accession>
<dbReference type="InterPro" id="IPR036034">
    <property type="entry name" value="PDZ_sf"/>
</dbReference>
<keyword evidence="3" id="KW-0645">Protease</keyword>
<dbReference type="EMBL" id="VITO01000016">
    <property type="protein sequence ID" value="TWB22280.1"/>
    <property type="molecule type" value="Genomic_DNA"/>
</dbReference>
<comment type="caution">
    <text evidence="3">The sequence shown here is derived from an EMBL/GenBank/DDBJ whole genome shotgun (WGS) entry which is preliminary data.</text>
</comment>
<dbReference type="SUPFAM" id="SSF50156">
    <property type="entry name" value="PDZ domain-like"/>
    <property type="match status" value="1"/>
</dbReference>
<keyword evidence="1" id="KW-0732">Signal</keyword>
<organism evidence="3 4">
    <name type="scientific">Nitrospirillum amazonense</name>
    <dbReference type="NCBI Taxonomy" id="28077"/>
    <lineage>
        <taxon>Bacteria</taxon>
        <taxon>Pseudomonadati</taxon>
        <taxon>Pseudomonadota</taxon>
        <taxon>Alphaproteobacteria</taxon>
        <taxon>Rhodospirillales</taxon>
        <taxon>Azospirillaceae</taxon>
        <taxon>Nitrospirillum</taxon>
    </lineage>
</organism>
<feature type="signal peptide" evidence="1">
    <location>
        <begin position="1"/>
        <end position="20"/>
    </location>
</feature>
<name>A0A560FL01_9PROT</name>
<dbReference type="InterPro" id="IPR007963">
    <property type="entry name" value="Peptidase_M61_catalytic"/>
</dbReference>
<dbReference type="Pfam" id="PF05299">
    <property type="entry name" value="Peptidase_M61"/>
    <property type="match status" value="1"/>
</dbReference>
<sequence>MRKLTLGLLATSMLTFTAAAAEAPAPLDVVLRPHASGGVADRMDVELRIAHPGVAAGQPLLRMPTTIVSTPTAGYDASAIVARDDKGPLPLTMADEAPTPTGTYRHYDVGRATVGDVVVRYGTPPRAVSVATRNGPLFDLRQQADGLMGAGVYFMALPAGEQPYRISLKWDLSDMPKGARGIWSLGEGDQSTVAPAELLAFSFYATGSVKSVPAAGKGNFGLYWLVQPPFDMNDLSTGIQRLYGYMAHFFKDDGAPYRVFIRANPYPAGGGTALAKSFMFGYGVDGTTAASDTQMLLAHEMTHNWPRLDGGEHPATAWYTEGMAEYYSVVLARRAGVIDQAKFLRVVNDHASGYYSNPYVALTNTQAGAKFWSDARAQRVPYGRGFMYLARVDAEIRAKSGGTRSLDDLVLEVLERQRKGEKVGLEQWVAMVVRELGDSARQEYEDMVAGKLIEPAPTGFAPCYRAVEAAERPFDLGYDEMRLGVVADLRADSPAARAGVKEGDLIVKSSPKQALMDDPAKQMEITVKRDGQERSFTYLPRGQAVASWHWERVQGVEDSACHL</sequence>
<keyword evidence="4" id="KW-1185">Reference proteome</keyword>
<dbReference type="GO" id="GO:0004177">
    <property type="term" value="F:aminopeptidase activity"/>
    <property type="evidence" value="ECO:0007669"/>
    <property type="project" value="UniProtKB-KW"/>
</dbReference>
<feature type="chain" id="PRO_5022150027" evidence="1">
    <location>
        <begin position="21"/>
        <end position="563"/>
    </location>
</feature>
<evidence type="ECO:0000313" key="4">
    <source>
        <dbReference type="Proteomes" id="UP000316545"/>
    </source>
</evidence>
<dbReference type="Proteomes" id="UP000316545">
    <property type="component" value="Unassembled WGS sequence"/>
</dbReference>
<keyword evidence="3" id="KW-0378">Hydrolase</keyword>
<evidence type="ECO:0000313" key="3">
    <source>
        <dbReference type="EMBL" id="TWB22280.1"/>
    </source>
</evidence>
<keyword evidence="3" id="KW-0031">Aminopeptidase</keyword>
<evidence type="ECO:0000256" key="1">
    <source>
        <dbReference type="SAM" id="SignalP"/>
    </source>
</evidence>
<dbReference type="Gene3D" id="2.30.42.10">
    <property type="match status" value="1"/>
</dbReference>
<dbReference type="AlphaFoldDB" id="A0A560FL01"/>
<dbReference type="RefSeq" id="WP_186464537.1">
    <property type="nucleotide sequence ID" value="NZ_VITO01000016.1"/>
</dbReference>
<reference evidence="3 4" key="1">
    <citation type="submission" date="2019-06" db="EMBL/GenBank/DDBJ databases">
        <title>Genomic Encyclopedia of Type Strains, Phase IV (KMG-V): Genome sequencing to study the core and pangenomes of soil and plant-associated prokaryotes.</title>
        <authorList>
            <person name="Whitman W."/>
        </authorList>
    </citation>
    <scope>NUCLEOTIDE SEQUENCE [LARGE SCALE GENOMIC DNA]</scope>
    <source>
        <strain evidence="3 4">BR 11865</strain>
    </source>
</reference>
<feature type="domain" description="Peptidase M61 catalytic" evidence="2">
    <location>
        <begin position="313"/>
        <end position="362"/>
    </location>
</feature>
<protein>
    <submittedName>
        <fullName evidence="3">M61 glycyl aminopeptidase</fullName>
    </submittedName>
</protein>
<gene>
    <name evidence="3" type="ORF">FBZ88_116111</name>
</gene>
<proteinExistence type="predicted"/>